<dbReference type="Proteomes" id="UP001172673">
    <property type="component" value="Unassembled WGS sequence"/>
</dbReference>
<name>A0AA38XPW6_9EURO</name>
<dbReference type="AlphaFoldDB" id="A0AA38XPW6"/>
<feature type="region of interest" description="Disordered" evidence="1">
    <location>
        <begin position="169"/>
        <end position="228"/>
    </location>
</feature>
<keyword evidence="3" id="KW-1185">Reference proteome</keyword>
<accession>A0AA38XPW6</accession>
<sequence>MILTGRWAYKKYKKRKADKEELNETAHAKHSDLFVATQAEIENTAVEHLGNASPKPQRSDLPPSYSKIEKDLLKSPTSGLHPSSSVKSTTSSLGTLEQEASASYLSQAQLSSATDNRISGHVSQVAPTPSEMTVGQPTEIQVHGRWVWIPDGGPLPSTPVVQLAPSSVVDEDDAAAELPAARPPEELPSTSNSMRTSEEDQKGGFVIAELDSKPISAGDSDKEVCATR</sequence>
<evidence type="ECO:0000256" key="1">
    <source>
        <dbReference type="SAM" id="MobiDB-lite"/>
    </source>
</evidence>
<feature type="compositionally biased region" description="Low complexity" evidence="1">
    <location>
        <begin position="83"/>
        <end position="92"/>
    </location>
</feature>
<feature type="compositionally biased region" description="Basic and acidic residues" evidence="1">
    <location>
        <begin position="219"/>
        <end position="228"/>
    </location>
</feature>
<evidence type="ECO:0000313" key="2">
    <source>
        <dbReference type="EMBL" id="KAJ9617031.1"/>
    </source>
</evidence>
<dbReference type="EMBL" id="JAPDRK010000001">
    <property type="protein sequence ID" value="KAJ9617031.1"/>
    <property type="molecule type" value="Genomic_DNA"/>
</dbReference>
<comment type="caution">
    <text evidence="2">The sequence shown here is derived from an EMBL/GenBank/DDBJ whole genome shotgun (WGS) entry which is preliminary data.</text>
</comment>
<gene>
    <name evidence="2" type="ORF">H2200_000752</name>
</gene>
<proteinExistence type="predicted"/>
<evidence type="ECO:0000313" key="3">
    <source>
        <dbReference type="Proteomes" id="UP001172673"/>
    </source>
</evidence>
<reference evidence="2" key="1">
    <citation type="submission" date="2022-10" db="EMBL/GenBank/DDBJ databases">
        <title>Culturing micro-colonial fungi from biological soil crusts in the Mojave desert and describing Neophaeococcomyces mojavensis, and introducing the new genera and species Taxawa tesnikishii.</title>
        <authorList>
            <person name="Kurbessoian T."/>
            <person name="Stajich J.E."/>
        </authorList>
    </citation>
    <scope>NUCLEOTIDE SEQUENCE</scope>
    <source>
        <strain evidence="2">TK_41</strain>
    </source>
</reference>
<protein>
    <submittedName>
        <fullName evidence="2">Uncharacterized protein</fullName>
    </submittedName>
</protein>
<feature type="region of interest" description="Disordered" evidence="1">
    <location>
        <begin position="115"/>
        <end position="134"/>
    </location>
</feature>
<feature type="region of interest" description="Disordered" evidence="1">
    <location>
        <begin position="45"/>
        <end position="94"/>
    </location>
</feature>
<organism evidence="2 3">
    <name type="scientific">Cladophialophora chaetospira</name>
    <dbReference type="NCBI Taxonomy" id="386627"/>
    <lineage>
        <taxon>Eukaryota</taxon>
        <taxon>Fungi</taxon>
        <taxon>Dikarya</taxon>
        <taxon>Ascomycota</taxon>
        <taxon>Pezizomycotina</taxon>
        <taxon>Eurotiomycetes</taxon>
        <taxon>Chaetothyriomycetidae</taxon>
        <taxon>Chaetothyriales</taxon>
        <taxon>Herpotrichiellaceae</taxon>
        <taxon>Cladophialophora</taxon>
    </lineage>
</organism>